<dbReference type="GO" id="GO:0046872">
    <property type="term" value="F:metal ion binding"/>
    <property type="evidence" value="ECO:0007669"/>
    <property type="project" value="UniProtKB-KW"/>
</dbReference>
<dbReference type="InterPro" id="IPR018028">
    <property type="entry name" value="Catalase"/>
</dbReference>
<dbReference type="InterPro" id="IPR020835">
    <property type="entry name" value="Catalase_sf"/>
</dbReference>
<proteinExistence type="inferred from homology"/>
<dbReference type="PIRSF" id="PIRSF038928">
    <property type="entry name" value="Catalase_clade1-3"/>
    <property type="match status" value="1"/>
</dbReference>
<evidence type="ECO:0000256" key="9">
    <source>
        <dbReference type="ARBA" id="ARBA00023004"/>
    </source>
</evidence>
<dbReference type="AlphaFoldDB" id="A0A1M7M656"/>
<comment type="similarity">
    <text evidence="3 13">Belongs to the catalase family.</text>
</comment>
<dbReference type="OrthoDB" id="9760293at2"/>
<comment type="cofactor">
    <cofactor evidence="1 12">
        <name>heme</name>
        <dbReference type="ChEBI" id="CHEBI:30413"/>
    </cofactor>
</comment>
<keyword evidence="10 13" id="KW-0376">Hydrogen peroxide</keyword>
<evidence type="ECO:0000256" key="12">
    <source>
        <dbReference type="PIRSR" id="PIRSR038928-2"/>
    </source>
</evidence>
<evidence type="ECO:0000256" key="5">
    <source>
        <dbReference type="ARBA" id="ARBA00022559"/>
    </source>
</evidence>
<dbReference type="Proteomes" id="UP000184038">
    <property type="component" value="Unassembled WGS sequence"/>
</dbReference>
<accession>A0A1M7M656</accession>
<dbReference type="GO" id="GO:0042542">
    <property type="term" value="P:response to hydrogen peroxide"/>
    <property type="evidence" value="ECO:0007669"/>
    <property type="project" value="TreeGrafter"/>
</dbReference>
<feature type="active site" evidence="11">
    <location>
        <position position="61"/>
    </location>
</feature>
<keyword evidence="5 13" id="KW-0575">Peroxidase</keyword>
<feature type="active site" evidence="11">
    <location>
        <position position="134"/>
    </location>
</feature>
<gene>
    <name evidence="15" type="ORF">SAMN02746066_03656</name>
</gene>
<evidence type="ECO:0000256" key="8">
    <source>
        <dbReference type="ARBA" id="ARBA00023002"/>
    </source>
</evidence>
<dbReference type="RefSeq" id="WP_073289945.1">
    <property type="nucleotide sequence ID" value="NZ_FRCP01000019.1"/>
</dbReference>
<dbReference type="PRINTS" id="PR00067">
    <property type="entry name" value="CATALASE"/>
</dbReference>
<evidence type="ECO:0000256" key="13">
    <source>
        <dbReference type="RuleBase" id="RU000498"/>
    </source>
</evidence>
<evidence type="ECO:0000313" key="15">
    <source>
        <dbReference type="EMBL" id="SHM86214.1"/>
    </source>
</evidence>
<evidence type="ECO:0000256" key="6">
    <source>
        <dbReference type="ARBA" id="ARBA00022617"/>
    </source>
</evidence>
<dbReference type="SMART" id="SM01060">
    <property type="entry name" value="Catalase"/>
    <property type="match status" value="1"/>
</dbReference>
<dbReference type="InterPro" id="IPR002226">
    <property type="entry name" value="Catalase_haem_BS"/>
</dbReference>
<comment type="function">
    <text evidence="2">Decomposes hydrogen peroxide into water and oxygen; serves to protect cells from the toxic effects of hydrogen peroxide.</text>
</comment>
<evidence type="ECO:0000256" key="7">
    <source>
        <dbReference type="ARBA" id="ARBA00022723"/>
    </source>
</evidence>
<feature type="domain" description="Catalase core" evidence="14">
    <location>
        <begin position="14"/>
        <end position="397"/>
    </location>
</feature>
<evidence type="ECO:0000259" key="14">
    <source>
        <dbReference type="SMART" id="SM01060"/>
    </source>
</evidence>
<dbReference type="SUPFAM" id="SSF56634">
    <property type="entry name" value="Heme-dependent catalase-like"/>
    <property type="match status" value="1"/>
</dbReference>
<name>A0A1M7M656_9FIRM</name>
<dbReference type="GO" id="GO:0005737">
    <property type="term" value="C:cytoplasm"/>
    <property type="evidence" value="ECO:0007669"/>
    <property type="project" value="TreeGrafter"/>
</dbReference>
<evidence type="ECO:0000256" key="3">
    <source>
        <dbReference type="ARBA" id="ARBA00005329"/>
    </source>
</evidence>
<keyword evidence="9 12" id="KW-0408">Iron</keyword>
<evidence type="ECO:0000256" key="1">
    <source>
        <dbReference type="ARBA" id="ARBA00001971"/>
    </source>
</evidence>
<keyword evidence="8 13" id="KW-0560">Oxidoreductase</keyword>
<evidence type="ECO:0000256" key="2">
    <source>
        <dbReference type="ARBA" id="ARBA00002974"/>
    </source>
</evidence>
<evidence type="ECO:0000256" key="4">
    <source>
        <dbReference type="ARBA" id="ARBA00012314"/>
    </source>
</evidence>
<dbReference type="Pfam" id="PF00199">
    <property type="entry name" value="Catalase"/>
    <property type="match status" value="1"/>
</dbReference>
<dbReference type="EC" id="1.11.1.6" evidence="4 13"/>
<dbReference type="GO" id="GO:0042744">
    <property type="term" value="P:hydrogen peroxide catabolic process"/>
    <property type="evidence" value="ECO:0007669"/>
    <property type="project" value="UniProtKB-KW"/>
</dbReference>
<protein>
    <recommendedName>
        <fullName evidence="4 13">Catalase</fullName>
        <ecNumber evidence="4 13">1.11.1.6</ecNumber>
    </recommendedName>
</protein>
<organism evidence="15 16">
    <name type="scientific">Anaerosporobacter mobilis DSM 15930</name>
    <dbReference type="NCBI Taxonomy" id="1120996"/>
    <lineage>
        <taxon>Bacteria</taxon>
        <taxon>Bacillati</taxon>
        <taxon>Bacillota</taxon>
        <taxon>Clostridia</taxon>
        <taxon>Lachnospirales</taxon>
        <taxon>Lachnospiraceae</taxon>
        <taxon>Anaerosporobacter</taxon>
    </lineage>
</organism>
<dbReference type="PANTHER" id="PTHR11465:SF23">
    <property type="entry name" value="CATALASE-2"/>
    <property type="match status" value="1"/>
</dbReference>
<keyword evidence="6 12" id="KW-0349">Heme</keyword>
<sequence>MDRRNDNCNFDYMTDSFGRPIPNENNSLTVGSNGPGLIEDVVLIDKMAHFDRERIPERVVHAKGAGAFGFFQSYRCMSDYTMADFLQTPNAKTKVFVRFSTVIGSKGSADTVRDPRGFAVKFYTNQGIYDIVGNDLPVFFIRDAIRFPDVIHSLKPSPDTNLRDPQRFWDFVSLMPEATHMITWLYSDRGTIKDYRHVDGFGVNTYIWVNRRGKRCLIKYHWKTQQGIETIDRFEAEELSGTNPDVAVQNLHNAIASGKFPRWELCVQIMDPDKVECLDFDPLDDTKTWPEDQFPLIPVGMMTLNENPSNFFAQVEQSAFCPANIVPGVEFSADKMLQGRSFSYHDTQRHRLGTNFMQLPINRSISPIDNNQRDGEATYYFNPEPINYSPNSLNNNKPLPYPIPVPPPTEACGFVVRIPIENPSDFKQAGERYESLSDVEKAHLIDNIAVELYKCKDDIVNRTLNSFVKASKEFGYRVLEAVKEYRNQT</sequence>
<dbReference type="GO" id="GO:0004096">
    <property type="term" value="F:catalase activity"/>
    <property type="evidence" value="ECO:0007669"/>
    <property type="project" value="UniProtKB-EC"/>
</dbReference>
<evidence type="ECO:0000313" key="16">
    <source>
        <dbReference type="Proteomes" id="UP000184038"/>
    </source>
</evidence>
<dbReference type="InterPro" id="IPR024708">
    <property type="entry name" value="Catalase_AS"/>
</dbReference>
<dbReference type="Gene3D" id="2.40.180.10">
    <property type="entry name" value="Catalase core domain"/>
    <property type="match status" value="1"/>
</dbReference>
<dbReference type="InterPro" id="IPR024711">
    <property type="entry name" value="Catalase_clade1/3"/>
</dbReference>
<dbReference type="EMBL" id="FRCP01000019">
    <property type="protein sequence ID" value="SHM86214.1"/>
    <property type="molecule type" value="Genomic_DNA"/>
</dbReference>
<dbReference type="PROSITE" id="PS00438">
    <property type="entry name" value="CATALASE_2"/>
    <property type="match status" value="1"/>
</dbReference>
<dbReference type="PROSITE" id="PS00437">
    <property type="entry name" value="CATALASE_1"/>
    <property type="match status" value="1"/>
</dbReference>
<dbReference type="Pfam" id="PF06628">
    <property type="entry name" value="Catalase-rel"/>
    <property type="match status" value="1"/>
</dbReference>
<keyword evidence="16" id="KW-1185">Reference proteome</keyword>
<dbReference type="STRING" id="1120996.SAMN02746066_03656"/>
<feature type="binding site" description="axial binding residue" evidence="12">
    <location>
        <position position="344"/>
    </location>
    <ligand>
        <name>heme</name>
        <dbReference type="ChEBI" id="CHEBI:30413"/>
    </ligand>
    <ligandPart>
        <name>Fe</name>
        <dbReference type="ChEBI" id="CHEBI:18248"/>
    </ligandPart>
</feature>
<dbReference type="PANTHER" id="PTHR11465">
    <property type="entry name" value="CATALASE"/>
    <property type="match status" value="1"/>
</dbReference>
<dbReference type="InterPro" id="IPR010582">
    <property type="entry name" value="Catalase_immune_responsive"/>
</dbReference>
<evidence type="ECO:0000256" key="10">
    <source>
        <dbReference type="ARBA" id="ARBA00023324"/>
    </source>
</evidence>
<evidence type="ECO:0000256" key="11">
    <source>
        <dbReference type="PIRSR" id="PIRSR038928-1"/>
    </source>
</evidence>
<dbReference type="GO" id="GO:0020037">
    <property type="term" value="F:heme binding"/>
    <property type="evidence" value="ECO:0007669"/>
    <property type="project" value="InterPro"/>
</dbReference>
<dbReference type="CDD" id="cd08154">
    <property type="entry name" value="catalase_clade_1"/>
    <property type="match status" value="1"/>
</dbReference>
<comment type="catalytic activity">
    <reaction evidence="13">
        <text>2 H2O2 = O2 + 2 H2O</text>
        <dbReference type="Rhea" id="RHEA:20309"/>
        <dbReference type="ChEBI" id="CHEBI:15377"/>
        <dbReference type="ChEBI" id="CHEBI:15379"/>
        <dbReference type="ChEBI" id="CHEBI:16240"/>
        <dbReference type="EC" id="1.11.1.6"/>
    </reaction>
</comment>
<dbReference type="InterPro" id="IPR011614">
    <property type="entry name" value="Catalase_core"/>
</dbReference>
<reference evidence="15 16" key="1">
    <citation type="submission" date="2016-11" db="EMBL/GenBank/DDBJ databases">
        <authorList>
            <person name="Jaros S."/>
            <person name="Januszkiewicz K."/>
            <person name="Wedrychowicz H."/>
        </authorList>
    </citation>
    <scope>NUCLEOTIDE SEQUENCE [LARGE SCALE GENOMIC DNA]</scope>
    <source>
        <strain evidence="15 16">DSM 15930</strain>
    </source>
</reference>
<dbReference type="PROSITE" id="PS51402">
    <property type="entry name" value="CATALASE_3"/>
    <property type="match status" value="1"/>
</dbReference>
<keyword evidence="7 12" id="KW-0479">Metal-binding</keyword>